<sequence length="246" mass="27625">MGEDRICRPADQMAMNSSGACYRRITEDEIIDQTLPLAKTIRDKGQFSPLEYIGVPSPLLNEIPGDTITERSVTPRESKDQSVDEEFGGPSLLFSEVLIPLLVKDGTNSYKIISNPQPQTRILFINNRTEVLVYQWKGPPFALTDDKSRKSKEMHSWEFCLSETRLSSFSLAMVKSFVANQKPSTFPFNPPLKEYSQNPGSCSQILRCFPPLSPITLHLCGIAFWPDSRLNGGSKVVAKVRAVYYL</sequence>
<dbReference type="Proteomes" id="UP000887562">
    <property type="component" value="Unplaced"/>
</dbReference>
<evidence type="ECO:0000256" key="1">
    <source>
        <dbReference type="SAM" id="MobiDB-lite"/>
    </source>
</evidence>
<reference evidence="3" key="1">
    <citation type="submission" date="2022-11" db="UniProtKB">
        <authorList>
            <consortium name="WormBaseParasite"/>
        </authorList>
    </citation>
    <scope>IDENTIFICATION</scope>
</reference>
<organism evidence="2 3">
    <name type="scientific">Echinococcus canadensis</name>
    <dbReference type="NCBI Taxonomy" id="519352"/>
    <lineage>
        <taxon>Eukaryota</taxon>
        <taxon>Metazoa</taxon>
        <taxon>Spiralia</taxon>
        <taxon>Lophotrochozoa</taxon>
        <taxon>Platyhelminthes</taxon>
        <taxon>Cestoda</taxon>
        <taxon>Eucestoda</taxon>
        <taxon>Cyclophyllidea</taxon>
        <taxon>Taeniidae</taxon>
        <taxon>Echinococcus</taxon>
        <taxon>Echinococcus canadensis group</taxon>
    </lineage>
</organism>
<accession>A0A915F0B7</accession>
<dbReference type="AlphaFoldDB" id="A0A915F0B7"/>
<proteinExistence type="predicted"/>
<evidence type="ECO:0000313" key="3">
    <source>
        <dbReference type="WBParaSite" id="maker-E.canG7_contigs_7715-snap-gene-0.33-mRNA-1"/>
    </source>
</evidence>
<keyword evidence="2" id="KW-1185">Reference proteome</keyword>
<protein>
    <submittedName>
        <fullName evidence="3">Uncharacterized protein</fullName>
    </submittedName>
</protein>
<dbReference type="WBParaSite" id="maker-E.canG7_contigs_7715-snap-gene-0.33-mRNA-1">
    <property type="protein sequence ID" value="maker-E.canG7_contigs_7715-snap-gene-0.33-mRNA-1"/>
    <property type="gene ID" value="EcG7_03813"/>
</dbReference>
<feature type="region of interest" description="Disordered" evidence="1">
    <location>
        <begin position="64"/>
        <end position="85"/>
    </location>
</feature>
<name>A0A915F0B7_9CEST</name>
<feature type="compositionally biased region" description="Basic and acidic residues" evidence="1">
    <location>
        <begin position="73"/>
        <end position="82"/>
    </location>
</feature>
<evidence type="ECO:0000313" key="2">
    <source>
        <dbReference type="Proteomes" id="UP000887562"/>
    </source>
</evidence>